<feature type="transmembrane region" description="Helical" evidence="1">
    <location>
        <begin position="17"/>
        <end position="39"/>
    </location>
</feature>
<dbReference type="EMBL" id="JAATVY010000010">
    <property type="protein sequence ID" value="NJC71242.1"/>
    <property type="molecule type" value="Genomic_DNA"/>
</dbReference>
<evidence type="ECO:0000313" key="3">
    <source>
        <dbReference type="Proteomes" id="UP000722989"/>
    </source>
</evidence>
<protein>
    <recommendedName>
        <fullName evidence="4">Integral membrane protein</fullName>
    </recommendedName>
</protein>
<dbReference type="Proteomes" id="UP000722989">
    <property type="component" value="Unassembled WGS sequence"/>
</dbReference>
<proteinExistence type="predicted"/>
<organism evidence="2 3">
    <name type="scientific">Planosporangium thailandense</name>
    <dbReference type="NCBI Taxonomy" id="765197"/>
    <lineage>
        <taxon>Bacteria</taxon>
        <taxon>Bacillati</taxon>
        <taxon>Actinomycetota</taxon>
        <taxon>Actinomycetes</taxon>
        <taxon>Micromonosporales</taxon>
        <taxon>Micromonosporaceae</taxon>
        <taxon>Planosporangium</taxon>
    </lineage>
</organism>
<keyword evidence="3" id="KW-1185">Reference proteome</keyword>
<evidence type="ECO:0000256" key="1">
    <source>
        <dbReference type="SAM" id="Phobius"/>
    </source>
</evidence>
<feature type="transmembrane region" description="Helical" evidence="1">
    <location>
        <begin position="93"/>
        <end position="120"/>
    </location>
</feature>
<accession>A0ABX0XZB4</accession>
<comment type="caution">
    <text evidence="2">The sequence shown here is derived from an EMBL/GenBank/DDBJ whole genome shotgun (WGS) entry which is preliminary data.</text>
</comment>
<keyword evidence="1" id="KW-0812">Transmembrane</keyword>
<evidence type="ECO:0008006" key="4">
    <source>
        <dbReference type="Google" id="ProtNLM"/>
    </source>
</evidence>
<keyword evidence="1" id="KW-1133">Transmembrane helix</keyword>
<gene>
    <name evidence="2" type="ORF">HC031_16195</name>
</gene>
<sequence length="133" mass="13515">MTATPELSTPARPAGRWLAGAVVAFAAGIAATGVAIAAAQHVDDLRRQQCEHLFRRITATMPGYALPLAVAGAVLVAAAVALALVGYRRAAGAVRIVAGLVVALAILGTAFALWLGVYAIHADIPIEPTHCVG</sequence>
<name>A0ABX0XZB4_9ACTN</name>
<dbReference type="RefSeq" id="WP_167926147.1">
    <property type="nucleotide sequence ID" value="NZ_JAATVY010000010.1"/>
</dbReference>
<keyword evidence="1" id="KW-0472">Membrane</keyword>
<feature type="transmembrane region" description="Helical" evidence="1">
    <location>
        <begin position="64"/>
        <end position="87"/>
    </location>
</feature>
<evidence type="ECO:0000313" key="2">
    <source>
        <dbReference type="EMBL" id="NJC71242.1"/>
    </source>
</evidence>
<reference evidence="2 3" key="1">
    <citation type="submission" date="2020-03" db="EMBL/GenBank/DDBJ databases">
        <title>WGS of the type strain of Planosporangium spp.</title>
        <authorList>
            <person name="Thawai C."/>
        </authorList>
    </citation>
    <scope>NUCLEOTIDE SEQUENCE [LARGE SCALE GENOMIC DNA]</scope>
    <source>
        <strain evidence="2 3">TBRC 5610</strain>
    </source>
</reference>